<organism evidence="2 3">
    <name type="scientific">Oceanitalea stevensii</name>
    <dbReference type="NCBI Taxonomy" id="2763072"/>
    <lineage>
        <taxon>Bacteria</taxon>
        <taxon>Bacillati</taxon>
        <taxon>Actinomycetota</taxon>
        <taxon>Actinomycetes</taxon>
        <taxon>Micrococcales</taxon>
        <taxon>Bogoriellaceae</taxon>
        <taxon>Georgenia</taxon>
    </lineage>
</organism>
<dbReference type="Proteomes" id="UP000661894">
    <property type="component" value="Unassembled WGS sequence"/>
</dbReference>
<reference evidence="2 3" key="1">
    <citation type="submission" date="2020-08" db="EMBL/GenBank/DDBJ databases">
        <title>A Genomic Blueprint of the Chicken Gut Microbiome.</title>
        <authorList>
            <person name="Gilroy R."/>
            <person name="Ravi A."/>
            <person name="Getino M."/>
            <person name="Pursley I."/>
            <person name="Horton D.L."/>
            <person name="Alikhan N.-F."/>
            <person name="Baker D."/>
            <person name="Gharbi K."/>
            <person name="Hall N."/>
            <person name="Watson M."/>
            <person name="Adriaenssens E.M."/>
            <person name="Foster-Nyarko E."/>
            <person name="Jarju S."/>
            <person name="Secka A."/>
            <person name="Antonio M."/>
            <person name="Oren A."/>
            <person name="Chaudhuri R."/>
            <person name="La Ragione R.M."/>
            <person name="Hildebrand F."/>
            <person name="Pallen M.J."/>
        </authorList>
    </citation>
    <scope>NUCLEOTIDE SEQUENCE [LARGE SCALE GENOMIC DNA]</scope>
    <source>
        <strain evidence="2 3">Sa1BUA1</strain>
    </source>
</reference>
<dbReference type="Gene3D" id="1.10.287.1080">
    <property type="entry name" value="MazG-like"/>
    <property type="match status" value="1"/>
</dbReference>
<dbReference type="InterPro" id="IPR004518">
    <property type="entry name" value="MazG-like_dom"/>
</dbReference>
<comment type="caution">
    <text evidence="2">The sequence shown here is derived from an EMBL/GenBank/DDBJ whole genome shotgun (WGS) entry which is preliminary data.</text>
</comment>
<protein>
    <submittedName>
        <fullName evidence="2">MazG family protein</fullName>
    </submittedName>
</protein>
<dbReference type="PANTHER" id="PTHR30522:SF0">
    <property type="entry name" value="NUCLEOSIDE TRIPHOSPHATE PYROPHOSPHOHYDROLASE"/>
    <property type="match status" value="1"/>
</dbReference>
<gene>
    <name evidence="2" type="ORF">H9624_09425</name>
</gene>
<dbReference type="NCBIfam" id="TIGR00444">
    <property type="entry name" value="mazG"/>
    <property type="match status" value="1"/>
</dbReference>
<dbReference type="Pfam" id="PF03819">
    <property type="entry name" value="MazG"/>
    <property type="match status" value="1"/>
</dbReference>
<dbReference type="CDD" id="cd11528">
    <property type="entry name" value="NTP-PPase_MazG_Nterm"/>
    <property type="match status" value="1"/>
</dbReference>
<dbReference type="InterPro" id="IPR048015">
    <property type="entry name" value="NTP-PPase_MazG-like_N"/>
</dbReference>
<name>A0ABR8Z2I1_9MICO</name>
<dbReference type="InterPro" id="IPR011551">
    <property type="entry name" value="NTP_PyrPHydrolase_MazG"/>
</dbReference>
<evidence type="ECO:0000259" key="1">
    <source>
        <dbReference type="Pfam" id="PF03819"/>
    </source>
</evidence>
<evidence type="ECO:0000313" key="3">
    <source>
        <dbReference type="Proteomes" id="UP000661894"/>
    </source>
</evidence>
<dbReference type="EMBL" id="JACSPO010000004">
    <property type="protein sequence ID" value="MBD8062543.1"/>
    <property type="molecule type" value="Genomic_DNA"/>
</dbReference>
<evidence type="ECO:0000313" key="2">
    <source>
        <dbReference type="EMBL" id="MBD8062543.1"/>
    </source>
</evidence>
<accession>A0ABR8Z2I1</accession>
<keyword evidence="3" id="KW-1185">Reference proteome</keyword>
<dbReference type="PANTHER" id="PTHR30522">
    <property type="entry name" value="NUCLEOSIDE TRIPHOSPHATE PYROPHOSPHOHYDROLASE"/>
    <property type="match status" value="1"/>
</dbReference>
<sequence length="211" mass="22860">MAAVVAAMDRLRSPGGCPWDAEQTHRSLAPYAVEEAFELAEAAESDDRDALRGELGDLLLQVLFHARVAEEHPSDPFDLDDVAQVLLDKLVRRHPHVFAEADVRSAADVEAAWHEIKKRERTGEDVLAGIPLALPALARAQKVTRRLRREGTADDALLCGDSTPAVVDEEAALGRELMGLVLRAEDAGVDAEAALRAHLRTLQDARGQGPS</sequence>
<dbReference type="SUPFAM" id="SSF101386">
    <property type="entry name" value="all-alpha NTP pyrophosphatases"/>
    <property type="match status" value="1"/>
</dbReference>
<feature type="domain" description="NTP pyrophosphohydrolase MazG-like" evidence="1">
    <location>
        <begin position="23"/>
        <end position="98"/>
    </location>
</feature>
<proteinExistence type="predicted"/>